<keyword evidence="8 13" id="KW-1133">Transmembrane helix</keyword>
<dbReference type="PRINTS" id="PR00333">
    <property type="entry name" value="HSVINTEGRLMP"/>
</dbReference>
<keyword evidence="5" id="KW-0946">Virion</keyword>
<feature type="transmembrane region" description="Helical" evidence="13">
    <location>
        <begin position="258"/>
        <end position="277"/>
    </location>
</feature>
<evidence type="ECO:0000256" key="9">
    <source>
        <dbReference type="ARBA" id="ARBA00023046"/>
    </source>
</evidence>
<dbReference type="HAMAP" id="MF_04035">
    <property type="entry name" value="HSV_GM"/>
    <property type="match status" value="1"/>
</dbReference>
<evidence type="ECO:0000256" key="3">
    <source>
        <dbReference type="ARBA" id="ARBA00022692"/>
    </source>
</evidence>
<feature type="transmembrane region" description="Helical" evidence="13">
    <location>
        <begin position="169"/>
        <end position="191"/>
    </location>
</feature>
<dbReference type="EMBL" id="MN545487">
    <property type="protein sequence ID" value="QRE02520.1"/>
    <property type="molecule type" value="Genomic_DNA"/>
</dbReference>
<keyword evidence="2" id="KW-1048">Host nucleus</keyword>
<evidence type="ECO:0000256" key="4">
    <source>
        <dbReference type="ARBA" id="ARBA00022812"/>
    </source>
</evidence>
<name>A0A889IW09_9GAMA</name>
<feature type="transmembrane region" description="Helical" evidence="13">
    <location>
        <begin position="96"/>
        <end position="116"/>
    </location>
</feature>
<keyword evidence="3 13" id="KW-0812">Transmembrane</keyword>
<evidence type="ECO:0000256" key="2">
    <source>
        <dbReference type="ARBA" id="ARBA00022562"/>
    </source>
</evidence>
<feature type="transmembrane region" description="Helical" evidence="13">
    <location>
        <begin position="32"/>
        <end position="56"/>
    </location>
</feature>
<feature type="transmembrane region" description="Helical" evidence="13">
    <location>
        <begin position="229"/>
        <end position="252"/>
    </location>
</feature>
<proteinExistence type="inferred from homology"/>
<keyword evidence="11" id="KW-1015">Disulfide bond</keyword>
<dbReference type="GO" id="GO:0019031">
    <property type="term" value="C:viral envelope"/>
    <property type="evidence" value="ECO:0007669"/>
    <property type="project" value="UniProtKB-KW"/>
</dbReference>
<evidence type="ECO:0000256" key="12">
    <source>
        <dbReference type="ARBA" id="ARBA00023180"/>
    </source>
</evidence>
<evidence type="ECO:0000256" key="13">
    <source>
        <dbReference type="SAM" id="Phobius"/>
    </source>
</evidence>
<organism evidence="14">
    <name type="scientific">Otarine gammaherpesvirus 4</name>
    <dbReference type="NCBI Taxonomy" id="2801541"/>
    <lineage>
        <taxon>Viruses</taxon>
        <taxon>Duplodnaviria</taxon>
        <taxon>Heunggongvirae</taxon>
        <taxon>Peploviricota</taxon>
        <taxon>Herviviricetes</taxon>
        <taxon>Herpesvirales</taxon>
        <taxon>Orthoherpesviridae</taxon>
        <taxon>Gammaherpesvirinae</taxon>
    </lineage>
</organism>
<dbReference type="InterPro" id="IPR000785">
    <property type="entry name" value="Herpes_glycop_M"/>
</dbReference>
<feature type="transmembrane region" description="Helical" evidence="13">
    <location>
        <begin position="321"/>
        <end position="342"/>
    </location>
</feature>
<evidence type="ECO:0000313" key="14">
    <source>
        <dbReference type="EMBL" id="QRE02520.1"/>
    </source>
</evidence>
<evidence type="ECO:0000256" key="11">
    <source>
        <dbReference type="ARBA" id="ARBA00023157"/>
    </source>
</evidence>
<dbReference type="Pfam" id="PF01528">
    <property type="entry name" value="Herpes_glycop"/>
    <property type="match status" value="1"/>
</dbReference>
<evidence type="ECO:0000256" key="7">
    <source>
        <dbReference type="ARBA" id="ARBA00022879"/>
    </source>
</evidence>
<sequence length="408" mass="46206">MSSDYCYVFVGIMATQTLGTKSSKNDTFVYGIWLKLLAIHITVFLCSIVVPIAAMFPNLGFPCYFNALVDYSEMKLSEHNVAQHLTPTLFLESPEMFSYLTYSFIADCTSVCYYILGAIGVSRAHKYVDGLMTLSQWIRAVSSPSVVYMGMLRMWMLQLYVHTLSYKHIYLATFVYTGHFLISIVHIQCFTSRMEALWSQRNTDRSLPHGSLLQRVVKYGRPLTINLQLACLALDMLVFSLTFMMAIGNSFYVRVGDIVIATINLYLGITVLWYICTELWLHKHLPLQVGFYVGVLAGSIILLLPVIRYDSIFMAANLHKFVAINIPIIPTLAIAALLVRVVRMRTWSNNTEYEPLNESNTEGKLMKNKAFSEPTTLPMSHKQYNNLRANDTAVLAGETDDDSDESIF</sequence>
<keyword evidence="10 13" id="KW-0472">Membrane</keyword>
<evidence type="ECO:0000256" key="10">
    <source>
        <dbReference type="ARBA" id="ARBA00023136"/>
    </source>
</evidence>
<gene>
    <name evidence="14" type="primary">ORF39</name>
</gene>
<comment type="function">
    <text evidence="1">Envelope glycoprotein important for virion assembly and egress. Plays a role in the correct incorporation of gH-gL into virion membrane. Directs the glycoprotein N (gN) to the host trans-Golgi network.</text>
</comment>
<feature type="transmembrane region" description="Helical" evidence="13">
    <location>
        <begin position="289"/>
        <end position="309"/>
    </location>
</feature>
<keyword evidence="4" id="KW-1040">Host Golgi apparatus</keyword>
<feature type="transmembrane region" description="Helical" evidence="13">
    <location>
        <begin position="137"/>
        <end position="157"/>
    </location>
</feature>
<reference evidence="14" key="1">
    <citation type="submission" date="2019-10" db="EMBL/GenBank/DDBJ databases">
        <title>Otarine herpesvirus 4 in Northern fur seal genital swab.</title>
        <authorList>
            <person name="Deming A.C."/>
            <person name="Wellehan J.F.X."/>
            <person name="Gulland F.M.D."/>
        </authorList>
    </citation>
    <scope>NUCLEOTIDE SEQUENCE</scope>
    <source>
        <strain evidence="14">Cu11-001</strain>
    </source>
</reference>
<protein>
    <submittedName>
        <fullName evidence="14">Envelope glycoprotein gM</fullName>
    </submittedName>
</protein>
<evidence type="ECO:0000256" key="6">
    <source>
        <dbReference type="ARBA" id="ARBA00022870"/>
    </source>
</evidence>
<evidence type="ECO:0000256" key="5">
    <source>
        <dbReference type="ARBA" id="ARBA00022844"/>
    </source>
</evidence>
<evidence type="ECO:0000256" key="1">
    <source>
        <dbReference type="ARBA" id="ARBA00003017"/>
    </source>
</evidence>
<accession>A0A889IW09</accession>
<keyword evidence="6" id="KW-1043">Host membrane</keyword>
<evidence type="ECO:0000256" key="8">
    <source>
        <dbReference type="ARBA" id="ARBA00022989"/>
    </source>
</evidence>
<keyword evidence="9" id="KW-1039">Host endosome</keyword>
<keyword evidence="12" id="KW-0325">Glycoprotein</keyword>
<keyword evidence="7 14" id="KW-0261">Viral envelope protein</keyword>